<name>A0ABT1PMV1_9ACTN</name>
<evidence type="ECO:0000313" key="2">
    <source>
        <dbReference type="Proteomes" id="UP001206206"/>
    </source>
</evidence>
<dbReference type="PANTHER" id="PTHR41775:SF1">
    <property type="entry name" value="PEPTIDASE M6-LIKE DOMAIN-CONTAINING PROTEIN"/>
    <property type="match status" value="1"/>
</dbReference>
<dbReference type="Proteomes" id="UP001206206">
    <property type="component" value="Unassembled WGS sequence"/>
</dbReference>
<comment type="caution">
    <text evidence="1">The sequence shown here is derived from an EMBL/GenBank/DDBJ whole genome shotgun (WGS) entry which is preliminary data.</text>
</comment>
<dbReference type="PANTHER" id="PTHR41775">
    <property type="entry name" value="SECRETED PROTEIN-RELATED"/>
    <property type="match status" value="1"/>
</dbReference>
<keyword evidence="1" id="KW-0645">Protease</keyword>
<gene>
    <name evidence="1" type="ORF">NON19_32680</name>
</gene>
<dbReference type="NCBIfam" id="TIGR03296">
    <property type="entry name" value="M6dom_TIGR03296"/>
    <property type="match status" value="1"/>
</dbReference>
<dbReference type="InterPro" id="IPR008757">
    <property type="entry name" value="Peptidase_M6-like_domain"/>
</dbReference>
<reference evidence="1 2" key="1">
    <citation type="submission" date="2022-06" db="EMBL/GenBank/DDBJ databases">
        <title>Draft genome sequence of type strain Streptomyces rubrisoli DSM 42083.</title>
        <authorList>
            <person name="Duangmal K."/>
            <person name="Klaysubun C."/>
        </authorList>
    </citation>
    <scope>NUCLEOTIDE SEQUENCE [LARGE SCALE GENOMIC DNA]</scope>
    <source>
        <strain evidence="1 2">DSM 42083</strain>
    </source>
</reference>
<accession>A0ABT1PMV1</accession>
<keyword evidence="1" id="KW-0482">Metalloprotease</keyword>
<evidence type="ECO:0000313" key="1">
    <source>
        <dbReference type="EMBL" id="MCQ4046682.1"/>
    </source>
</evidence>
<dbReference type="EMBL" id="JANFNH010000086">
    <property type="protein sequence ID" value="MCQ4046682.1"/>
    <property type="molecule type" value="Genomic_DNA"/>
</dbReference>
<proteinExistence type="predicted"/>
<dbReference type="RefSeq" id="WP_255932919.1">
    <property type="nucleotide sequence ID" value="NZ_JANFNH010000086.1"/>
</dbReference>
<keyword evidence="2" id="KW-1185">Reference proteome</keyword>
<dbReference type="SUPFAM" id="SSF55486">
    <property type="entry name" value="Metalloproteases ('zincins'), catalytic domain"/>
    <property type="match status" value="1"/>
</dbReference>
<organism evidence="1 2">
    <name type="scientific">Streptantibioticus rubrisoli</name>
    <dbReference type="NCBI Taxonomy" id="1387313"/>
    <lineage>
        <taxon>Bacteria</taxon>
        <taxon>Bacillati</taxon>
        <taxon>Actinomycetota</taxon>
        <taxon>Actinomycetes</taxon>
        <taxon>Kitasatosporales</taxon>
        <taxon>Streptomycetaceae</taxon>
        <taxon>Streptantibioticus</taxon>
    </lineage>
</organism>
<protein>
    <submittedName>
        <fullName evidence="1">M6 family metalloprotease domain-containing protein</fullName>
    </submittedName>
</protein>
<sequence length="415" mass="45132">MSGAKPSKVRTGLKVAAIAGVLLLGGGSSTMTGPTAPSAPRLPLATSARACALRAHRGTEMSEGFPVLRDPAYAQATGEVRALTLFIDFPDAPARESVRRRYAEFFPFVPRWYARASYGRLRYHVVPVLRYFRMPRTFESYGISRGYGWSVHRAMMRDLAAVVGKSVDFRGYDLVNVIATPNAGPPADETVLSVTWTGGTAARTEDGAHLDRVSMIYGHDQAGPRVLAHENGHIFGLPDLYSADDFHRTDRLAGQWDIMSLDWGLQGDPFAWHKWRLGWLDDGQVGCVTRGGARIFQLAPLEVPGGRKAVVIPYGHRSAYVVEARTARGNDATVCREGVLVYRVRTDVDTGDGPIAVVDAHPGTTACDSSSGSFNSLNDAPYGPGERFADRERSIGVDVLARNADGGWTIRVTRK</sequence>
<dbReference type="GO" id="GO:0008237">
    <property type="term" value="F:metallopeptidase activity"/>
    <property type="evidence" value="ECO:0007669"/>
    <property type="project" value="UniProtKB-KW"/>
</dbReference>
<keyword evidence="1" id="KW-0378">Hydrolase</keyword>